<dbReference type="Gene3D" id="3.40.50.1820">
    <property type="entry name" value="alpha/beta hydrolase"/>
    <property type="match status" value="1"/>
</dbReference>
<dbReference type="InterPro" id="IPR003140">
    <property type="entry name" value="PLipase/COase/thioEstase"/>
</dbReference>
<evidence type="ECO:0000256" key="3">
    <source>
        <dbReference type="ARBA" id="ARBA00022801"/>
    </source>
</evidence>
<gene>
    <name evidence="5" type="ORF">PLXY2_LOCUS4127</name>
</gene>
<dbReference type="PANTHER" id="PTHR10655">
    <property type="entry name" value="LYSOPHOSPHOLIPASE-RELATED"/>
    <property type="match status" value="1"/>
</dbReference>
<feature type="domain" description="Phospholipase/carboxylesterase/thioesterase" evidence="4">
    <location>
        <begin position="15"/>
        <end position="226"/>
    </location>
</feature>
<comment type="similarity">
    <text evidence="1">Belongs to the AB hydrolase superfamily. AB hydrolase 2 family.</text>
</comment>
<dbReference type="SUPFAM" id="SSF53474">
    <property type="entry name" value="alpha/beta-Hydrolases"/>
    <property type="match status" value="1"/>
</dbReference>
<dbReference type="EMBL" id="CAJHNJ030000011">
    <property type="protein sequence ID" value="CAG9109063.1"/>
    <property type="molecule type" value="Genomic_DNA"/>
</dbReference>
<evidence type="ECO:0000256" key="1">
    <source>
        <dbReference type="ARBA" id="ARBA00006499"/>
    </source>
</evidence>
<dbReference type="EC" id="3.1.2.22" evidence="2"/>
<keyword evidence="3" id="KW-0378">Hydrolase</keyword>
<evidence type="ECO:0000256" key="2">
    <source>
        <dbReference type="ARBA" id="ARBA00012423"/>
    </source>
</evidence>
<dbReference type="GO" id="GO:0052689">
    <property type="term" value="F:carboxylic ester hydrolase activity"/>
    <property type="evidence" value="ECO:0007669"/>
    <property type="project" value="TreeGrafter"/>
</dbReference>
<dbReference type="InterPro" id="IPR050565">
    <property type="entry name" value="LYPA1-2/EST-like"/>
</dbReference>
<accession>A0A8S4E2Q9</accession>
<evidence type="ECO:0000259" key="4">
    <source>
        <dbReference type="Pfam" id="PF02230"/>
    </source>
</evidence>
<dbReference type="GO" id="GO:0005737">
    <property type="term" value="C:cytoplasm"/>
    <property type="evidence" value="ECO:0007669"/>
    <property type="project" value="TreeGrafter"/>
</dbReference>
<evidence type="ECO:0000313" key="5">
    <source>
        <dbReference type="EMBL" id="CAG9109063.1"/>
    </source>
</evidence>
<evidence type="ECO:0000313" key="6">
    <source>
        <dbReference type="Proteomes" id="UP000653454"/>
    </source>
</evidence>
<sequence length="230" mass="25558">MSLKLGAVHLTKHTGAKHTGTVIFFHGSGDVGENMKEWVNIMLKNKFSFPHLKVLFPTAPLQPYTPAGGQMSNVWFDRAGISPQVPEKTESLSRIEVIVKDLLQKENDAGIPSNRIIVGGFSMGGSLTLHTAYRWDRNIAGAFVFSSFLNEKSLVYDELKSSPGQLPPLLQLHGDSDELVPVEWGISTHDRLKELGVQGDFRVLQKLGHSINTRGMHHIKEFIEKLLPPE</sequence>
<organism evidence="5 6">
    <name type="scientific">Plutella xylostella</name>
    <name type="common">Diamondback moth</name>
    <name type="synonym">Plutella maculipennis</name>
    <dbReference type="NCBI Taxonomy" id="51655"/>
    <lineage>
        <taxon>Eukaryota</taxon>
        <taxon>Metazoa</taxon>
        <taxon>Ecdysozoa</taxon>
        <taxon>Arthropoda</taxon>
        <taxon>Hexapoda</taxon>
        <taxon>Insecta</taxon>
        <taxon>Pterygota</taxon>
        <taxon>Neoptera</taxon>
        <taxon>Endopterygota</taxon>
        <taxon>Lepidoptera</taxon>
        <taxon>Glossata</taxon>
        <taxon>Ditrysia</taxon>
        <taxon>Yponomeutoidea</taxon>
        <taxon>Plutellidae</taxon>
        <taxon>Plutella</taxon>
    </lineage>
</organism>
<name>A0A8S4E2Q9_PLUXY</name>
<dbReference type="Proteomes" id="UP000653454">
    <property type="component" value="Unassembled WGS sequence"/>
</dbReference>
<dbReference type="Pfam" id="PF02230">
    <property type="entry name" value="Abhydrolase_2"/>
    <property type="match status" value="1"/>
</dbReference>
<keyword evidence="6" id="KW-1185">Reference proteome</keyword>
<dbReference type="GO" id="GO:0008474">
    <property type="term" value="F:palmitoyl-(protein) hydrolase activity"/>
    <property type="evidence" value="ECO:0007669"/>
    <property type="project" value="UniProtKB-EC"/>
</dbReference>
<reference evidence="5" key="1">
    <citation type="submission" date="2020-11" db="EMBL/GenBank/DDBJ databases">
        <authorList>
            <person name="Whiteford S."/>
        </authorList>
    </citation>
    <scope>NUCLEOTIDE SEQUENCE</scope>
</reference>
<proteinExistence type="inferred from homology"/>
<comment type="caution">
    <text evidence="5">The sequence shown here is derived from an EMBL/GenBank/DDBJ whole genome shotgun (WGS) entry which is preliminary data.</text>
</comment>
<dbReference type="InterPro" id="IPR029058">
    <property type="entry name" value="AB_hydrolase_fold"/>
</dbReference>
<dbReference type="PANTHER" id="PTHR10655:SF17">
    <property type="entry name" value="LYSOPHOSPHOLIPASE-LIKE PROTEIN 1"/>
    <property type="match status" value="1"/>
</dbReference>
<protein>
    <recommendedName>
        <fullName evidence="2">palmitoyl-protein hydrolase</fullName>
        <ecNumber evidence="2">3.1.2.22</ecNumber>
    </recommendedName>
</protein>
<dbReference type="AlphaFoldDB" id="A0A8S4E2Q9"/>